<dbReference type="EMBL" id="FMWP01000013">
    <property type="protein sequence ID" value="SCZ89451.1"/>
    <property type="molecule type" value="Genomic_DNA"/>
</dbReference>
<accession>A0A2X0KTE4</accession>
<feature type="signal peptide" evidence="1">
    <location>
        <begin position="1"/>
        <end position="20"/>
    </location>
</feature>
<reference evidence="3" key="1">
    <citation type="submission" date="2016-10" db="EMBL/GenBank/DDBJ databases">
        <authorList>
            <person name="Jeantristanb JTB J.-T."/>
            <person name="Ricardo R."/>
        </authorList>
    </citation>
    <scope>NUCLEOTIDE SEQUENCE [LARGE SCALE GENOMIC DNA]</scope>
</reference>
<evidence type="ECO:0000313" key="3">
    <source>
        <dbReference type="Proteomes" id="UP000249723"/>
    </source>
</evidence>
<evidence type="ECO:0000313" key="2">
    <source>
        <dbReference type="EMBL" id="SCZ89451.1"/>
    </source>
</evidence>
<name>A0A2X0KTE4_9BASI</name>
<dbReference type="Proteomes" id="UP000249723">
    <property type="component" value="Unassembled WGS sequence"/>
</dbReference>
<feature type="chain" id="PRO_5015957634" evidence="1">
    <location>
        <begin position="21"/>
        <end position="478"/>
    </location>
</feature>
<protein>
    <submittedName>
        <fullName evidence="2">BZ3500_MvSof-1268-A1-R1_Chr1-1g01188 protein</fullName>
    </submittedName>
</protein>
<evidence type="ECO:0000256" key="1">
    <source>
        <dbReference type="SAM" id="SignalP"/>
    </source>
</evidence>
<dbReference type="AlphaFoldDB" id="A0A2X0KTE4"/>
<gene>
    <name evidence="2" type="ORF">BZ3500_MVSOF-1268-A1-R1_CHR1-1G01188</name>
</gene>
<proteinExistence type="predicted"/>
<dbReference type="STRING" id="289078.A0A2X0KTE4"/>
<keyword evidence="3" id="KW-1185">Reference proteome</keyword>
<organism evidence="2 3">
    <name type="scientific">Microbotryum saponariae</name>
    <dbReference type="NCBI Taxonomy" id="289078"/>
    <lineage>
        <taxon>Eukaryota</taxon>
        <taxon>Fungi</taxon>
        <taxon>Dikarya</taxon>
        <taxon>Basidiomycota</taxon>
        <taxon>Pucciniomycotina</taxon>
        <taxon>Microbotryomycetes</taxon>
        <taxon>Microbotryales</taxon>
        <taxon>Microbotryaceae</taxon>
        <taxon>Microbotryum</taxon>
    </lineage>
</organism>
<keyword evidence="1" id="KW-0732">Signal</keyword>
<sequence length="478" mass="51480">MSSRHCLFFLLFLPFHTLRSTFYMTNTDFSKSPMSNLLSAAVTLLALSHSGFVDAMRIPSRDPSSSLSERRFPIKRSPRVIPCTGTMRIDENTIQCSAGLYPSADGACEHTFADPPPSWGSSAHFWMHFQFTGRRCIACQDPYAITCTSSGAVTCKSGIAPKDGFCLTSWDCNGAPPRYLAPDISLHSCGFEDSSCYPCPGQNATSCDRTGASTGCSYGVPDNGACVAVKCPTSSVNTDGNGCCSDPYAITCNSGGSLSCKYGSPSDGNCPKPADCSGSPARHPSKDKLSCLDCPTNSTSCDDQGQATKCNYGAVTAGQCKEAICPNGPVSNDGGSCCTNFTTSCQNANMSLTCQSGYKVNGTVNGTIPCQGPYSSRYGRETYKYGDAGRWMVAYLDRSSVETCAIQAYQRNLTFMWTAYTGRGQCVFYHTEDFNVGQEDWGAQHWYDFGKFGTCAETTQNWPVGREHASECEDLLMI</sequence>